<keyword evidence="4" id="KW-1185">Reference proteome</keyword>
<protein>
    <recommendedName>
        <fullName evidence="2">AB hydrolase-1 domain-containing protein</fullName>
    </recommendedName>
</protein>
<dbReference type="OrthoDB" id="1263307at2759"/>
<sequence>MLWSFSRLRGRKTPDSSRKSEVVATRSSSKPVIVLVAGAWHLPDAWHKVKPQLETAGYEVYTPRSMTVVGPEPVNHSWRVDVAMIHDLVLPLFEQGREVVIVGHSYGGVVATASVEGQTILDRRLRGLSGGFSAVVYVTAFAFPQRGGCIASAIGGKYPEWMIAAEPYKNIQFSMQVALELESFYSDLPEDEAAGWRAKLQHHSQRSFEEPLGYCANDIKIPMTYLICEGDKTLPLELQESMVQGIAAMTTRRCTAGHSPFLSQPDRTTEVIIEAARNC</sequence>
<accession>A0A1W2TIV8</accession>
<dbReference type="OMA" id="YTKNQIT"/>
<feature type="compositionally biased region" description="Basic and acidic residues" evidence="1">
    <location>
        <begin position="12"/>
        <end position="21"/>
    </location>
</feature>
<dbReference type="Pfam" id="PF12697">
    <property type="entry name" value="Abhydrolase_6"/>
    <property type="match status" value="1"/>
</dbReference>
<evidence type="ECO:0000313" key="3">
    <source>
        <dbReference type="EMBL" id="GAP88131.1"/>
    </source>
</evidence>
<dbReference type="PANTHER" id="PTHR37017:SF13">
    <property type="entry name" value="AB HYDROLASE-1 DOMAIN-CONTAINING PROTEIN"/>
    <property type="match status" value="1"/>
</dbReference>
<organism evidence="3">
    <name type="scientific">Rosellinia necatrix</name>
    <name type="common">White root-rot fungus</name>
    <dbReference type="NCBI Taxonomy" id="77044"/>
    <lineage>
        <taxon>Eukaryota</taxon>
        <taxon>Fungi</taxon>
        <taxon>Dikarya</taxon>
        <taxon>Ascomycota</taxon>
        <taxon>Pezizomycotina</taxon>
        <taxon>Sordariomycetes</taxon>
        <taxon>Xylariomycetidae</taxon>
        <taxon>Xylariales</taxon>
        <taxon>Xylariaceae</taxon>
        <taxon>Rosellinia</taxon>
    </lineage>
</organism>
<gene>
    <name evidence="3" type="ORF">SAMD00023353_1501020</name>
</gene>
<dbReference type="InterPro" id="IPR029058">
    <property type="entry name" value="AB_hydrolase_fold"/>
</dbReference>
<dbReference type="SUPFAM" id="SSF53474">
    <property type="entry name" value="alpha/beta-Hydrolases"/>
    <property type="match status" value="1"/>
</dbReference>
<dbReference type="InterPro" id="IPR000073">
    <property type="entry name" value="AB_hydrolase_1"/>
</dbReference>
<dbReference type="EMBL" id="DF977460">
    <property type="protein sequence ID" value="GAP88131.1"/>
    <property type="molecule type" value="Genomic_DNA"/>
</dbReference>
<proteinExistence type="predicted"/>
<dbReference type="PANTHER" id="PTHR37017">
    <property type="entry name" value="AB HYDROLASE-1 DOMAIN-CONTAINING PROTEIN-RELATED"/>
    <property type="match status" value="1"/>
</dbReference>
<evidence type="ECO:0000256" key="1">
    <source>
        <dbReference type="SAM" id="MobiDB-lite"/>
    </source>
</evidence>
<reference evidence="3" key="1">
    <citation type="submission" date="2016-03" db="EMBL/GenBank/DDBJ databases">
        <title>Draft genome sequence of Rosellinia necatrix.</title>
        <authorList>
            <person name="Kanematsu S."/>
        </authorList>
    </citation>
    <scope>NUCLEOTIDE SEQUENCE [LARGE SCALE GENOMIC DNA]</scope>
    <source>
        <strain evidence="3">W97</strain>
    </source>
</reference>
<dbReference type="STRING" id="77044.A0A1W2TIV8"/>
<feature type="region of interest" description="Disordered" evidence="1">
    <location>
        <begin position="1"/>
        <end position="23"/>
    </location>
</feature>
<evidence type="ECO:0000313" key="4">
    <source>
        <dbReference type="Proteomes" id="UP000054516"/>
    </source>
</evidence>
<feature type="domain" description="AB hydrolase-1" evidence="2">
    <location>
        <begin position="33"/>
        <end position="269"/>
    </location>
</feature>
<dbReference type="Gene3D" id="3.40.50.1820">
    <property type="entry name" value="alpha/beta hydrolase"/>
    <property type="match status" value="1"/>
</dbReference>
<evidence type="ECO:0000259" key="2">
    <source>
        <dbReference type="Pfam" id="PF12697"/>
    </source>
</evidence>
<dbReference type="InterPro" id="IPR052897">
    <property type="entry name" value="Sec-Metab_Biosynth_Hydrolase"/>
</dbReference>
<name>A0A1W2TIV8_ROSNE</name>
<dbReference type="AlphaFoldDB" id="A0A1W2TIV8"/>
<dbReference type="Proteomes" id="UP000054516">
    <property type="component" value="Unassembled WGS sequence"/>
</dbReference>